<sequence length="100" mass="11019">MAESLINIEALAALSYLEIAAGRKDKIAEDIGEILLYVERIRALDLSDEPDPREVQTPSDMREDIVGNHSEVECERIVENFPSVSSDGLLEAHAALGRDL</sequence>
<dbReference type="AlphaFoldDB" id="A0A1F7U089"/>
<dbReference type="InterPro" id="IPR036113">
    <property type="entry name" value="Asp/Glu-ADT_sf_sub_c"/>
</dbReference>
<name>A0A1F7U089_9BACT</name>
<dbReference type="GO" id="GO:0006450">
    <property type="term" value="P:regulation of translational fidelity"/>
    <property type="evidence" value="ECO:0007669"/>
    <property type="project" value="InterPro"/>
</dbReference>
<dbReference type="SUPFAM" id="SSF141000">
    <property type="entry name" value="Glu-tRNAGln amidotransferase C subunit"/>
    <property type="match status" value="1"/>
</dbReference>
<evidence type="ECO:0000313" key="1">
    <source>
        <dbReference type="EMBL" id="OGL71646.1"/>
    </source>
</evidence>
<evidence type="ECO:0000313" key="2">
    <source>
        <dbReference type="Proteomes" id="UP000177097"/>
    </source>
</evidence>
<accession>A0A1F7U089</accession>
<organism evidence="1 2">
    <name type="scientific">Candidatus Uhrbacteria bacterium RIFCSPHIGHO2_02_FULL_53_13</name>
    <dbReference type="NCBI Taxonomy" id="1802389"/>
    <lineage>
        <taxon>Bacteria</taxon>
        <taxon>Candidatus Uhriibacteriota</taxon>
    </lineage>
</organism>
<dbReference type="InterPro" id="IPR003837">
    <property type="entry name" value="GatC"/>
</dbReference>
<dbReference type="Pfam" id="PF02686">
    <property type="entry name" value="GatC"/>
    <property type="match status" value="1"/>
</dbReference>
<protein>
    <recommendedName>
        <fullName evidence="3">Aspartyl/glutamyl-tRNA(Asn/Gln) amidotransferase subunit C</fullName>
    </recommendedName>
</protein>
<comment type="caution">
    <text evidence="1">The sequence shown here is derived from an EMBL/GenBank/DDBJ whole genome shotgun (WGS) entry which is preliminary data.</text>
</comment>
<evidence type="ECO:0008006" key="3">
    <source>
        <dbReference type="Google" id="ProtNLM"/>
    </source>
</evidence>
<dbReference type="Proteomes" id="UP000177097">
    <property type="component" value="Unassembled WGS sequence"/>
</dbReference>
<gene>
    <name evidence="1" type="ORF">A3C17_02470</name>
</gene>
<dbReference type="STRING" id="1802389.A3C17_02470"/>
<reference evidence="1 2" key="1">
    <citation type="journal article" date="2016" name="Nat. Commun.">
        <title>Thousands of microbial genomes shed light on interconnected biogeochemical processes in an aquifer system.</title>
        <authorList>
            <person name="Anantharaman K."/>
            <person name="Brown C.T."/>
            <person name="Hug L.A."/>
            <person name="Sharon I."/>
            <person name="Castelle C.J."/>
            <person name="Probst A.J."/>
            <person name="Thomas B.C."/>
            <person name="Singh A."/>
            <person name="Wilkins M.J."/>
            <person name="Karaoz U."/>
            <person name="Brodie E.L."/>
            <person name="Williams K.H."/>
            <person name="Hubbard S.S."/>
            <person name="Banfield J.F."/>
        </authorList>
    </citation>
    <scope>NUCLEOTIDE SEQUENCE [LARGE SCALE GENOMIC DNA]</scope>
</reference>
<dbReference type="EMBL" id="MGDX01000009">
    <property type="protein sequence ID" value="OGL71646.1"/>
    <property type="molecule type" value="Genomic_DNA"/>
</dbReference>
<proteinExistence type="predicted"/>